<dbReference type="AlphaFoldDB" id="A0A5E4NK20"/>
<feature type="region of interest" description="Disordered" evidence="2">
    <location>
        <begin position="43"/>
        <end position="67"/>
    </location>
</feature>
<feature type="coiled-coil region" evidence="1">
    <location>
        <begin position="778"/>
        <end position="890"/>
    </location>
</feature>
<feature type="coiled-coil region" evidence="1">
    <location>
        <begin position="645"/>
        <end position="711"/>
    </location>
</feature>
<keyword evidence="1" id="KW-0175">Coiled coil</keyword>
<sequence>MARECGNVAKHRHVNSRMWPYNIRKTESVAELKMKFTGNQNVKNGIGVTGKSTRTPQMSLNTTNGTNKKIQNSKKMIKDSVEDLSITSKNSSRVKDLIKKLNEGSQQSCLQKKNGPVCAKNDASVETGSPKPTDRIICTNAKVQKLLTNSSKSSNVQDVLDVRKNSVEVSNRVGCDATDSTVSDKENKLPQIVDLETMYSLLSEKHSELLRAYNCVQVQQIKDSSLRKDKREIQRLSKINSDLLTEVNKLETQLKETTEHNELLEFRLLELEDIETTTKLKSQNRETTEDMSDSGVMSLATSDDFCSDGDQHENELDVRRCDNIKQRLMEMYNSVCYCVEDRSTINQVLALIRHFECRVTDINQNERHKHAYTDCLQESGIFEEDIYSESISEATQTESPIEKTIDILSTDLTEELRKLSRIREKIEERKVPLVDDRVAKELSFYKEHWRTLERKIEAYECDGDDRVKLLTASIDRESRLSSEIKNLYTTIDKLKEQNRIIEEEKCEFEEAENDTRLRCQKLENKYVTLAEKKSTLQAELATKAREIDALRQELSEVETKKCEARKHAASMEALVNKYEQRNFELEESEMETKCKLQILENAWPAIVLWNIWRVVCKHYRKSKPTKAIEYNKQPTEVDVDYLEKLRIMTKERMEMEKRIQDLEFKENVYQQTLQQADNILANVEEGYKRQIDELKAELAEKQKLLTDRESRMRLSADSRDREPELLDRIHGLETEVRDLMHKLKAKDVEKQSWIRRETQLRNDMDQFVNEVCQIKSDNAMLKNQLDCERMKFKDLQKDINFKQSVYAELEEKSIIEAKNYQSTILKLSKQIDEYDVTNGELKEEVETLEAHVKLLRNALTEEKEIKENITVELNQELARKQEIIDNMERHMSYNGSKNAAEEFQCENVTTYNVGKLNLEQFDDHDQHDITTIQLPNLEQLKTCDACFKKFEPLLHKVMENVNNLITTLDPNGDHRNNVSGVLTNTPNDSTKPVKPTVQYKCPPKIKQTVCHLSKQSAMLEAKNIEKNKIIMALADELLHLSEHDKWSRRLEFMRGLNSVRSTRYAPDFNCTTVEKYLNGGGVECTPDEKSDDRKYLCLIGPENPIGLHVVRQIGPDGIILAWKSPEPNTIGSFELLLNGKSVQRIQCPGRSTAVLCPVNLQEPLTITMNAVKDDGKALPPITVHHPFVI</sequence>
<evidence type="ECO:0000256" key="2">
    <source>
        <dbReference type="SAM" id="MobiDB-lite"/>
    </source>
</evidence>
<name>A0A5E4NK20_9HEMI</name>
<evidence type="ECO:0000256" key="1">
    <source>
        <dbReference type="SAM" id="Coils"/>
    </source>
</evidence>
<gene>
    <name evidence="3" type="ORF">CINCED_3A017600</name>
</gene>
<proteinExistence type="predicted"/>
<accession>A0A5E4NK20</accession>
<keyword evidence="4" id="KW-1185">Reference proteome</keyword>
<protein>
    <submittedName>
        <fullName evidence="3">Uncharacterized protein</fullName>
    </submittedName>
</protein>
<feature type="coiled-coil region" evidence="1">
    <location>
        <begin position="233"/>
        <end position="267"/>
    </location>
</feature>
<evidence type="ECO:0000313" key="3">
    <source>
        <dbReference type="EMBL" id="VVC45299.1"/>
    </source>
</evidence>
<feature type="compositionally biased region" description="Polar residues" evidence="2">
    <location>
        <begin position="50"/>
        <end position="67"/>
    </location>
</feature>
<evidence type="ECO:0000313" key="4">
    <source>
        <dbReference type="Proteomes" id="UP000325440"/>
    </source>
</evidence>
<dbReference type="Proteomes" id="UP000325440">
    <property type="component" value="Unassembled WGS sequence"/>
</dbReference>
<reference evidence="3 4" key="1">
    <citation type="submission" date="2019-08" db="EMBL/GenBank/DDBJ databases">
        <authorList>
            <person name="Alioto T."/>
            <person name="Alioto T."/>
            <person name="Gomez Garrido J."/>
        </authorList>
    </citation>
    <scope>NUCLEOTIDE SEQUENCE [LARGE SCALE GENOMIC DNA]</scope>
</reference>
<feature type="coiled-coil region" evidence="1">
    <location>
        <begin position="477"/>
        <end position="588"/>
    </location>
</feature>
<dbReference type="EMBL" id="CABPRJ010002398">
    <property type="protein sequence ID" value="VVC45299.1"/>
    <property type="molecule type" value="Genomic_DNA"/>
</dbReference>
<dbReference type="OrthoDB" id="6424487at2759"/>
<organism evidence="3 4">
    <name type="scientific">Cinara cedri</name>
    <dbReference type="NCBI Taxonomy" id="506608"/>
    <lineage>
        <taxon>Eukaryota</taxon>
        <taxon>Metazoa</taxon>
        <taxon>Ecdysozoa</taxon>
        <taxon>Arthropoda</taxon>
        <taxon>Hexapoda</taxon>
        <taxon>Insecta</taxon>
        <taxon>Pterygota</taxon>
        <taxon>Neoptera</taxon>
        <taxon>Paraneoptera</taxon>
        <taxon>Hemiptera</taxon>
        <taxon>Sternorrhyncha</taxon>
        <taxon>Aphidomorpha</taxon>
        <taxon>Aphidoidea</taxon>
        <taxon>Aphididae</taxon>
        <taxon>Lachninae</taxon>
        <taxon>Cinara</taxon>
    </lineage>
</organism>